<evidence type="ECO:0000313" key="4">
    <source>
        <dbReference type="EMBL" id="KAE8731746.1"/>
    </source>
</evidence>
<dbReference type="GO" id="GO:0016787">
    <property type="term" value="F:hydrolase activity"/>
    <property type="evidence" value="ECO:0007669"/>
    <property type="project" value="UniProtKB-KW"/>
</dbReference>
<dbReference type="CDD" id="cd09272">
    <property type="entry name" value="RNase_HI_RT_Ty1"/>
    <property type="match status" value="1"/>
</dbReference>
<dbReference type="GO" id="GO:0003676">
    <property type="term" value="F:nucleic acid binding"/>
    <property type="evidence" value="ECO:0007669"/>
    <property type="project" value="InterPro"/>
</dbReference>
<dbReference type="EMBL" id="VEPZ02000187">
    <property type="protein sequence ID" value="KAE8731746.1"/>
    <property type="molecule type" value="Genomic_DNA"/>
</dbReference>
<dbReference type="PANTHER" id="PTHR42648">
    <property type="entry name" value="TRANSPOSASE, PUTATIVE-RELATED"/>
    <property type="match status" value="1"/>
</dbReference>
<keyword evidence="5" id="KW-1185">Reference proteome</keyword>
<sequence length="773" mass="88805">MKVYLRFLGLWRVVETDEDPPELRPNPTLAQLRAHDEEMLKNDRALTCIYFGLAYHIFTSIMDLETPKSVWNKLKEAYEGGDKVKKIKFSMLQMKEDELIKDKTMRLTDIVNQIRLYGKDLLNEKVVEKVMVSVPQRFEAKFSTIEESCDMSRLTIVDLVNNLGKKPRGLKGKFFGYSTSGQSGKFPPCPVSKKINHAEKDCRFKDRSKTKFQCSFCDKLGHTEKFCWTKKKQAKKQSQQQENASEAHKDLPNAHRRGVTLREYLKVYKALPLGPLDLGTQPRLALGGVVNQWLEWPVSREIKVSMKLWRAPHGKRRWLTAIDYRGFGWASMTFLLRPTMTTIGDRRKRSMVRQVKQLPHFIATNDDNFGLPFSHDGMIRVNLKLEFVHSDLCGPMKTHFLNGNKYFVLFADDFTRICWVYFLKSKLNVLTTFKEFKKLYENQSDCRLKVLRTENSGEYVSKEFNDFCKEVGIHHHLIVPHTHQQNGVCERMNRTDLNMSRCSYWNWEKNYVQKHNIRPLAEEAITVDDVESNEIENDFATTNTTNAKVEVDAIEKNDTWFLIDRPIDKNVIGVKCVYRTKFNPDGIVFKHKARLVVKGHAQIGVVDYGDTFAPIARLDTIRLLIAIAGVAKSFLRYVKSTMYEGLSYLKTGSVKLNGYSDNDWAGSLDDMKSTPGYVFNLGSGAICWSSKKQRVVAQSTAEAEYIVAATTTNQAIWLQNLLSDLGFEQEGANVLFCDNKSAIAIAENPVKFHAIREAEKNLQIKLKYCSSEL</sequence>
<dbReference type="InterPro" id="IPR001584">
    <property type="entry name" value="Integrase_cat-core"/>
</dbReference>
<dbReference type="Pfam" id="PF07727">
    <property type="entry name" value="RVT_2"/>
    <property type="match status" value="1"/>
</dbReference>
<dbReference type="Pfam" id="PF00665">
    <property type="entry name" value="rve"/>
    <property type="match status" value="1"/>
</dbReference>
<feature type="domain" description="Integrase catalytic" evidence="3">
    <location>
        <begin position="380"/>
        <end position="495"/>
    </location>
</feature>
<dbReference type="InterPro" id="IPR039537">
    <property type="entry name" value="Retrotran_Ty1/copia-like"/>
</dbReference>
<accession>A0A6A3CRW3</accession>
<proteinExistence type="predicted"/>
<dbReference type="InterPro" id="IPR013103">
    <property type="entry name" value="RVT_2"/>
</dbReference>
<comment type="caution">
    <text evidence="4">The sequence shown here is derived from an EMBL/GenBank/DDBJ whole genome shotgun (WGS) entry which is preliminary data.</text>
</comment>
<evidence type="ECO:0000256" key="1">
    <source>
        <dbReference type="ARBA" id="ARBA00022723"/>
    </source>
</evidence>
<organism evidence="4 5">
    <name type="scientific">Hibiscus syriacus</name>
    <name type="common">Rose of Sharon</name>
    <dbReference type="NCBI Taxonomy" id="106335"/>
    <lineage>
        <taxon>Eukaryota</taxon>
        <taxon>Viridiplantae</taxon>
        <taxon>Streptophyta</taxon>
        <taxon>Embryophyta</taxon>
        <taxon>Tracheophyta</taxon>
        <taxon>Spermatophyta</taxon>
        <taxon>Magnoliopsida</taxon>
        <taxon>eudicotyledons</taxon>
        <taxon>Gunneridae</taxon>
        <taxon>Pentapetalae</taxon>
        <taxon>rosids</taxon>
        <taxon>malvids</taxon>
        <taxon>Malvales</taxon>
        <taxon>Malvaceae</taxon>
        <taxon>Malvoideae</taxon>
        <taxon>Hibiscus</taxon>
    </lineage>
</organism>
<dbReference type="Gene3D" id="3.30.420.10">
    <property type="entry name" value="Ribonuclease H-like superfamily/Ribonuclease H"/>
    <property type="match status" value="1"/>
</dbReference>
<evidence type="ECO:0000259" key="3">
    <source>
        <dbReference type="PROSITE" id="PS50994"/>
    </source>
</evidence>
<protein>
    <recommendedName>
        <fullName evidence="3">Integrase catalytic domain-containing protein</fullName>
    </recommendedName>
</protein>
<dbReference type="Pfam" id="PF14223">
    <property type="entry name" value="Retrotran_gag_2"/>
    <property type="match status" value="1"/>
</dbReference>
<dbReference type="GO" id="GO:0046872">
    <property type="term" value="F:metal ion binding"/>
    <property type="evidence" value="ECO:0007669"/>
    <property type="project" value="UniProtKB-KW"/>
</dbReference>
<evidence type="ECO:0000313" key="5">
    <source>
        <dbReference type="Proteomes" id="UP000436088"/>
    </source>
</evidence>
<gene>
    <name evidence="4" type="ORF">F3Y22_tig00002655pilonHSYRG00016</name>
</gene>
<dbReference type="InterPro" id="IPR036397">
    <property type="entry name" value="RNaseH_sf"/>
</dbReference>
<dbReference type="GO" id="GO:0015074">
    <property type="term" value="P:DNA integration"/>
    <property type="evidence" value="ECO:0007669"/>
    <property type="project" value="InterPro"/>
</dbReference>
<keyword evidence="1" id="KW-0479">Metal-binding</keyword>
<name>A0A6A3CRW3_HIBSY</name>
<keyword evidence="2" id="KW-0378">Hydrolase</keyword>
<evidence type="ECO:0000256" key="2">
    <source>
        <dbReference type="ARBA" id="ARBA00022801"/>
    </source>
</evidence>
<dbReference type="PROSITE" id="PS50994">
    <property type="entry name" value="INTEGRASE"/>
    <property type="match status" value="1"/>
</dbReference>
<dbReference type="PANTHER" id="PTHR42648:SF18">
    <property type="entry name" value="RETROTRANSPOSON, UNCLASSIFIED-LIKE PROTEIN"/>
    <property type="match status" value="1"/>
</dbReference>
<dbReference type="AlphaFoldDB" id="A0A6A3CRW3"/>
<dbReference type="Proteomes" id="UP000436088">
    <property type="component" value="Unassembled WGS sequence"/>
</dbReference>
<dbReference type="SUPFAM" id="SSF53098">
    <property type="entry name" value="Ribonuclease H-like"/>
    <property type="match status" value="1"/>
</dbReference>
<reference evidence="4" key="1">
    <citation type="submission" date="2019-09" db="EMBL/GenBank/DDBJ databases">
        <title>Draft genome information of white flower Hibiscus syriacus.</title>
        <authorList>
            <person name="Kim Y.-M."/>
        </authorList>
    </citation>
    <scope>NUCLEOTIDE SEQUENCE [LARGE SCALE GENOMIC DNA]</scope>
    <source>
        <strain evidence="4">YM2019G1</strain>
    </source>
</reference>
<dbReference type="InterPro" id="IPR012337">
    <property type="entry name" value="RNaseH-like_sf"/>
</dbReference>